<sequence length="99" mass="11339">MARPRRNAGTAAKTAQTKKAQTETVRQENVQEEIRKTVVVEFDGRQVKAKDVLEKAEEAYVQSHPETKIETIELYIVPEQKKAYYVVNGEASEDFRVEI</sequence>
<organism evidence="2 3">
    <name type="scientific">Candidatus Enterocloster excrementigallinarum</name>
    <dbReference type="NCBI Taxonomy" id="2838558"/>
    <lineage>
        <taxon>Bacteria</taxon>
        <taxon>Bacillati</taxon>
        <taxon>Bacillota</taxon>
        <taxon>Clostridia</taxon>
        <taxon>Lachnospirales</taxon>
        <taxon>Lachnospiraceae</taxon>
        <taxon>Enterocloster</taxon>
    </lineage>
</organism>
<proteinExistence type="predicted"/>
<protein>
    <submittedName>
        <fullName evidence="2">Uncharacterized protein</fullName>
    </submittedName>
</protein>
<dbReference type="AlphaFoldDB" id="A0A9D2PTT5"/>
<feature type="compositionally biased region" description="Low complexity" evidence="1">
    <location>
        <begin position="10"/>
        <end position="19"/>
    </location>
</feature>
<dbReference type="EMBL" id="DWWB01000030">
    <property type="protein sequence ID" value="HJC66274.1"/>
    <property type="molecule type" value="Genomic_DNA"/>
</dbReference>
<feature type="region of interest" description="Disordered" evidence="1">
    <location>
        <begin position="1"/>
        <end position="27"/>
    </location>
</feature>
<reference evidence="2" key="1">
    <citation type="journal article" date="2021" name="PeerJ">
        <title>Extensive microbial diversity within the chicken gut microbiome revealed by metagenomics and culture.</title>
        <authorList>
            <person name="Gilroy R."/>
            <person name="Ravi A."/>
            <person name="Getino M."/>
            <person name="Pursley I."/>
            <person name="Horton D.L."/>
            <person name="Alikhan N.F."/>
            <person name="Baker D."/>
            <person name="Gharbi K."/>
            <person name="Hall N."/>
            <person name="Watson M."/>
            <person name="Adriaenssens E.M."/>
            <person name="Foster-Nyarko E."/>
            <person name="Jarju S."/>
            <person name="Secka A."/>
            <person name="Antonio M."/>
            <person name="Oren A."/>
            <person name="Chaudhuri R.R."/>
            <person name="La Ragione R."/>
            <person name="Hildebrand F."/>
            <person name="Pallen M.J."/>
        </authorList>
    </citation>
    <scope>NUCLEOTIDE SEQUENCE</scope>
    <source>
        <strain evidence="2">CHK198-12963</strain>
    </source>
</reference>
<name>A0A9D2PTT5_9FIRM</name>
<evidence type="ECO:0000313" key="3">
    <source>
        <dbReference type="Proteomes" id="UP000823863"/>
    </source>
</evidence>
<comment type="caution">
    <text evidence="2">The sequence shown here is derived from an EMBL/GenBank/DDBJ whole genome shotgun (WGS) entry which is preliminary data.</text>
</comment>
<dbReference type="Proteomes" id="UP000823863">
    <property type="component" value="Unassembled WGS sequence"/>
</dbReference>
<reference evidence="2" key="2">
    <citation type="submission" date="2021-04" db="EMBL/GenBank/DDBJ databases">
        <authorList>
            <person name="Gilroy R."/>
        </authorList>
    </citation>
    <scope>NUCLEOTIDE SEQUENCE</scope>
    <source>
        <strain evidence="2">CHK198-12963</strain>
    </source>
</reference>
<gene>
    <name evidence="2" type="ORF">H9931_06065</name>
</gene>
<dbReference type="InterPro" id="IPR046313">
    <property type="entry name" value="DUF6465"/>
</dbReference>
<dbReference type="Pfam" id="PF20069">
    <property type="entry name" value="DUF6465"/>
    <property type="match status" value="1"/>
</dbReference>
<accession>A0A9D2PTT5</accession>
<evidence type="ECO:0000313" key="2">
    <source>
        <dbReference type="EMBL" id="HJC66274.1"/>
    </source>
</evidence>
<evidence type="ECO:0000256" key="1">
    <source>
        <dbReference type="SAM" id="MobiDB-lite"/>
    </source>
</evidence>